<accession>A0A8H7U9D3</accession>
<dbReference type="Pfam" id="PF01490">
    <property type="entry name" value="Aa_trans"/>
    <property type="match status" value="1"/>
</dbReference>
<feature type="transmembrane region" description="Helical" evidence="7">
    <location>
        <begin position="288"/>
        <end position="310"/>
    </location>
</feature>
<dbReference type="PANTHER" id="PTHR22950:SF20">
    <property type="entry name" value="AMINO ACID TRANSPORTER (EUROFUNG)"/>
    <property type="match status" value="1"/>
</dbReference>
<dbReference type="EMBL" id="JAEPQZ010000022">
    <property type="protein sequence ID" value="KAG2171339.1"/>
    <property type="molecule type" value="Genomic_DNA"/>
</dbReference>
<evidence type="ECO:0000313" key="10">
    <source>
        <dbReference type="Proteomes" id="UP000654370"/>
    </source>
</evidence>
<feature type="compositionally biased region" description="Basic and acidic residues" evidence="6">
    <location>
        <begin position="14"/>
        <end position="26"/>
    </location>
</feature>
<dbReference type="GO" id="GO:0016020">
    <property type="term" value="C:membrane"/>
    <property type="evidence" value="ECO:0007669"/>
    <property type="project" value="UniProtKB-SubCell"/>
</dbReference>
<feature type="domain" description="Amino acid transporter transmembrane" evidence="8">
    <location>
        <begin position="64"/>
        <end position="461"/>
    </location>
</feature>
<feature type="transmembrane region" description="Helical" evidence="7">
    <location>
        <begin position="92"/>
        <end position="114"/>
    </location>
</feature>
<organism evidence="9 10">
    <name type="scientific">Mortierella isabellina</name>
    <name type="common">Filamentous fungus</name>
    <name type="synonym">Umbelopsis isabellina</name>
    <dbReference type="NCBI Taxonomy" id="91625"/>
    <lineage>
        <taxon>Eukaryota</taxon>
        <taxon>Fungi</taxon>
        <taxon>Fungi incertae sedis</taxon>
        <taxon>Mucoromycota</taxon>
        <taxon>Mucoromycotina</taxon>
        <taxon>Umbelopsidomycetes</taxon>
        <taxon>Umbelopsidales</taxon>
        <taxon>Umbelopsidaceae</taxon>
        <taxon>Umbelopsis</taxon>
    </lineage>
</organism>
<comment type="similarity">
    <text evidence="2">Belongs to the amino acid/polyamine transporter 2 family.</text>
</comment>
<feature type="transmembrane region" description="Helical" evidence="7">
    <location>
        <begin position="247"/>
        <end position="267"/>
    </location>
</feature>
<feature type="transmembrane region" description="Helical" evidence="7">
    <location>
        <begin position="70"/>
        <end position="86"/>
    </location>
</feature>
<feature type="transmembrane region" description="Helical" evidence="7">
    <location>
        <begin position="376"/>
        <end position="397"/>
    </location>
</feature>
<feature type="transmembrane region" description="Helical" evidence="7">
    <location>
        <begin position="208"/>
        <end position="227"/>
    </location>
</feature>
<dbReference type="PANTHER" id="PTHR22950">
    <property type="entry name" value="AMINO ACID TRANSPORTER"/>
    <property type="match status" value="1"/>
</dbReference>
<dbReference type="GO" id="GO:0015179">
    <property type="term" value="F:L-amino acid transmembrane transporter activity"/>
    <property type="evidence" value="ECO:0007669"/>
    <property type="project" value="TreeGrafter"/>
</dbReference>
<comment type="caution">
    <text evidence="9">The sequence shown here is derived from an EMBL/GenBank/DDBJ whole genome shotgun (WGS) entry which is preliminary data.</text>
</comment>
<evidence type="ECO:0000313" key="9">
    <source>
        <dbReference type="EMBL" id="KAG2171339.1"/>
    </source>
</evidence>
<proteinExistence type="inferred from homology"/>
<feature type="transmembrane region" description="Helical" evidence="7">
    <location>
        <begin position="181"/>
        <end position="196"/>
    </location>
</feature>
<evidence type="ECO:0000256" key="5">
    <source>
        <dbReference type="ARBA" id="ARBA00023136"/>
    </source>
</evidence>
<evidence type="ECO:0000259" key="8">
    <source>
        <dbReference type="Pfam" id="PF01490"/>
    </source>
</evidence>
<evidence type="ECO:0000256" key="6">
    <source>
        <dbReference type="SAM" id="MobiDB-lite"/>
    </source>
</evidence>
<evidence type="ECO:0000256" key="1">
    <source>
        <dbReference type="ARBA" id="ARBA00004141"/>
    </source>
</evidence>
<dbReference type="OrthoDB" id="294730at2759"/>
<feature type="region of interest" description="Disordered" evidence="6">
    <location>
        <begin position="1"/>
        <end position="32"/>
    </location>
</feature>
<keyword evidence="10" id="KW-1185">Reference proteome</keyword>
<evidence type="ECO:0000256" key="2">
    <source>
        <dbReference type="ARBA" id="ARBA00008066"/>
    </source>
</evidence>
<dbReference type="FunFam" id="1.20.1740.10:FF:000039">
    <property type="entry name" value="Neutral amino acid transporter (Eurofung)"/>
    <property type="match status" value="1"/>
</dbReference>
<gene>
    <name evidence="9" type="ORF">INT43_002961</name>
</gene>
<dbReference type="InterPro" id="IPR013057">
    <property type="entry name" value="AA_transpt_TM"/>
</dbReference>
<comment type="subcellular location">
    <subcellularLocation>
        <location evidence="1">Membrane</location>
        <topology evidence="1">Multi-pass membrane protein</topology>
    </subcellularLocation>
</comment>
<keyword evidence="4 7" id="KW-1133">Transmembrane helix</keyword>
<name>A0A8H7U9D3_MORIS</name>
<evidence type="ECO:0000256" key="3">
    <source>
        <dbReference type="ARBA" id="ARBA00022692"/>
    </source>
</evidence>
<dbReference type="AlphaFoldDB" id="A0A8H7U9D3"/>
<keyword evidence="3 7" id="KW-0812">Transmembrane</keyword>
<feature type="transmembrane region" description="Helical" evidence="7">
    <location>
        <begin position="330"/>
        <end position="355"/>
    </location>
</feature>
<evidence type="ECO:0000256" key="7">
    <source>
        <dbReference type="SAM" id="Phobius"/>
    </source>
</evidence>
<dbReference type="Proteomes" id="UP000654370">
    <property type="component" value="Unassembled WGS sequence"/>
</dbReference>
<evidence type="ECO:0000256" key="4">
    <source>
        <dbReference type="ARBA" id="ARBA00022989"/>
    </source>
</evidence>
<feature type="transmembrane region" description="Helical" evidence="7">
    <location>
        <begin position="436"/>
        <end position="461"/>
    </location>
</feature>
<keyword evidence="5 7" id="KW-0472">Membrane</keyword>
<protein>
    <recommendedName>
        <fullName evidence="8">Amino acid transporter transmembrane domain-containing protein</fullName>
    </recommendedName>
</protein>
<reference evidence="9" key="1">
    <citation type="submission" date="2020-12" db="EMBL/GenBank/DDBJ databases">
        <title>Metabolic potential, ecology and presence of endohyphal bacteria is reflected in genomic diversity of Mucoromycotina.</title>
        <authorList>
            <person name="Muszewska A."/>
            <person name="Okrasinska A."/>
            <person name="Steczkiewicz K."/>
            <person name="Drgas O."/>
            <person name="Orlowska M."/>
            <person name="Perlinska-Lenart U."/>
            <person name="Aleksandrzak-Piekarczyk T."/>
            <person name="Szatraj K."/>
            <person name="Zielenkiewicz U."/>
            <person name="Pilsyk S."/>
            <person name="Malc E."/>
            <person name="Mieczkowski P."/>
            <person name="Kruszewska J.S."/>
            <person name="Biernat P."/>
            <person name="Pawlowska J."/>
        </authorList>
    </citation>
    <scope>NUCLEOTIDE SEQUENCE</scope>
    <source>
        <strain evidence="9">WA0000067209</strain>
    </source>
</reference>
<feature type="transmembrane region" description="Helical" evidence="7">
    <location>
        <begin position="403"/>
        <end position="424"/>
    </location>
</feature>
<sequence>MSRPDLQDRSLSTRSKEPAFEEKTTEDAYAPPNSLVKGTAVLSRTNSMISTASDESGRDIKLRTMSWKRTAAVLFGEYVCIAIVSFPSSFMALGYVGGIIATLGIGVVTLYTSLTLWKFQMKHPECHDICDIGYKLFGNSRIAYELTTFGLLANNLMILGLHTSTGAKVFDTLTNSQYCNIIWAVVTMIICILLSLPRTLTQVSVQSVISAILMFTSIMLCMVFAGIQDEPAGYIAGTTVHASPWSPPGTTFVAGFNAILNITYTFIGQICYPSFIAEMENPADFPKALYACTVAEFILFTIPGVVIYVYLGQYTVAPAFAGLQPIYKKIAFTMALPTIIVIGVIYANVTAKYLFNRIYRNSRHRYSNTWQGWGMWTALIIIVWVLGFIIGEAVPFFADLLSLISSLFDSFFGLIFWGYAFLVLNKGNWFTSKSQTMWTLLNMLIIVIGVVIFGVGIYTSIQSILDDYQLGAVRFPFTCASSAI</sequence>
<feature type="transmembrane region" description="Helical" evidence="7">
    <location>
        <begin position="142"/>
        <end position="161"/>
    </location>
</feature>